<evidence type="ECO:0000313" key="3">
    <source>
        <dbReference type="EMBL" id="VAW70348.1"/>
    </source>
</evidence>
<feature type="compositionally biased region" description="Polar residues" evidence="1">
    <location>
        <begin position="51"/>
        <end position="63"/>
    </location>
</feature>
<dbReference type="InterPro" id="IPR045559">
    <property type="entry name" value="RHH_9"/>
</dbReference>
<proteinExistence type="predicted"/>
<reference evidence="3" key="1">
    <citation type="submission" date="2018-06" db="EMBL/GenBank/DDBJ databases">
        <authorList>
            <person name="Zhirakovskaya E."/>
        </authorList>
    </citation>
    <scope>NUCLEOTIDE SEQUENCE</scope>
</reference>
<accession>A0A3B0XQ54</accession>
<feature type="non-terminal residue" evidence="3">
    <location>
        <position position="1"/>
    </location>
</feature>
<dbReference type="EMBL" id="UOFI01000194">
    <property type="protein sequence ID" value="VAW70348.1"/>
    <property type="molecule type" value="Genomic_DNA"/>
</dbReference>
<feature type="region of interest" description="Disordered" evidence="1">
    <location>
        <begin position="51"/>
        <end position="77"/>
    </location>
</feature>
<dbReference type="Pfam" id="PF19839">
    <property type="entry name" value="RHH_9"/>
    <property type="match status" value="1"/>
</dbReference>
<evidence type="ECO:0000256" key="1">
    <source>
        <dbReference type="SAM" id="MobiDB-lite"/>
    </source>
</evidence>
<sequence>HWLHSEPMKDAGLRIRVQRDLREKFIEVCRAQDKPAAQVLREFMREYVAQHDTSAGDTDQNSEGVALERAGSGNRQG</sequence>
<dbReference type="AlphaFoldDB" id="A0A3B0XQ54"/>
<name>A0A3B0XQ54_9ZZZZ</name>
<protein>
    <recommendedName>
        <fullName evidence="2">Ribbon-helix-helix protein RHH domain-containing protein</fullName>
    </recommendedName>
</protein>
<organism evidence="3">
    <name type="scientific">hydrothermal vent metagenome</name>
    <dbReference type="NCBI Taxonomy" id="652676"/>
    <lineage>
        <taxon>unclassified sequences</taxon>
        <taxon>metagenomes</taxon>
        <taxon>ecological metagenomes</taxon>
    </lineage>
</organism>
<feature type="domain" description="Ribbon-helix-helix protein RHH" evidence="2">
    <location>
        <begin position="15"/>
        <end position="54"/>
    </location>
</feature>
<evidence type="ECO:0000259" key="2">
    <source>
        <dbReference type="Pfam" id="PF19839"/>
    </source>
</evidence>
<gene>
    <name evidence="3" type="ORF">MNBD_GAMMA09-3329</name>
</gene>